<sequence length="997" mass="107071">MADLDPDLIAAIVVPAGLDLNISSRLLVALERNGIDMGQLLSRNDLALPLPLVAPVVEAVLREFTSILRQLPGSPVVPIAVATGPGTSEAISSAKNLLGVEGVDRAVLETPAPSVVAVLSPAVAAFVTGGSSRRTIAVDGAWLYTYMPEGWPGIPLTCVTVTADGHWVITGHQDGSVQQWSVRTGSWSDRYRDPFPAPVRQIVLGLDGELVFVVDDGGEHRAVATTPDRNRLAHGLRNGEIHLPENAGTTVLRAHSQPLRALAFTPDGRWLFAADTGSGIFRWPTDDSARPTPIDAGSVDALAVTADGGLLVWNDDVALHAADLRTDRVRTVTAGATCFTLTPFGRQVVTGHPNGHVQRWDLDTGEPIGGPLDAGPGPVGAVTTTPDGRLIIAGGESGEPTRWDAYTGEQVTGLFEPAPDLLAEVVSDLESETDALGITGDVHTLAAVLAALSTRPPLSVALLGTWGAGKSSFMRQLRAQLDLLARSSTGERAVFAANVRQVTFNAWHYSDDHLWVGLIEHLFRELATPLAPPAAELRELTDQLAADDDERERLEHDLRDVERIEARPGLFAPLRNALVLRAALRGRWLWLAVALLVGVGLVVLAVQFGQGVLTWVAGALTLLAPVVTLTQGVGRYTEQTRNDLIRRRDLLDATIRVTNESLDELDPSRRLDRLLAEISTADRYASFRGLTGRIHHDLRRLSDDLAAARARWDGTGTPPLQRIVLYVDDLDRCTPARVVDVLQAVNLLLTMDLFMVVVAVDPEWLVAALRAHHGDLLDVEGAGPVAYLDKIFHIPFALRPMGDRAADLLRSLLPQEPAPAPAVTPAVAAPAPAPERQPVVTMADPPALRAARVSARSEGLRMTAAERDFLTRLTPLLPTPRSVKKLANLYRLLRLSLPPAALPEFLDGSYQAAALLLAAITGTPHEARALLTGLDGEGEDIVDVLRANDLGVATRLADLITALREKTSVYGDPPSYRRWAVQVARYGFGTHDLFVGQ</sequence>
<keyword evidence="3" id="KW-1133">Transmembrane helix</keyword>
<dbReference type="EMBL" id="MSIF01000004">
    <property type="protein sequence ID" value="OLF11495.1"/>
    <property type="molecule type" value="Genomic_DNA"/>
</dbReference>
<dbReference type="Pfam" id="PF00400">
    <property type="entry name" value="WD40"/>
    <property type="match status" value="2"/>
</dbReference>
<dbReference type="SUPFAM" id="SSF52540">
    <property type="entry name" value="P-loop containing nucleoside triphosphate hydrolases"/>
    <property type="match status" value="1"/>
</dbReference>
<evidence type="ECO:0000259" key="4">
    <source>
        <dbReference type="Pfam" id="PF07693"/>
    </source>
</evidence>
<dbReference type="RefSeq" id="WP_075132730.1">
    <property type="nucleotide sequence ID" value="NZ_MSIF01000004.1"/>
</dbReference>
<evidence type="ECO:0000313" key="6">
    <source>
        <dbReference type="Proteomes" id="UP000185696"/>
    </source>
</evidence>
<dbReference type="PANTHER" id="PTHR22674">
    <property type="entry name" value="NTPASE, KAP FAMILY P-LOOP DOMAIN-CONTAINING 1"/>
    <property type="match status" value="1"/>
</dbReference>
<dbReference type="InterPro" id="IPR027417">
    <property type="entry name" value="P-loop_NTPase"/>
</dbReference>
<evidence type="ECO:0000256" key="1">
    <source>
        <dbReference type="PROSITE-ProRule" id="PRU00221"/>
    </source>
</evidence>
<organism evidence="5 6">
    <name type="scientific">Actinophytocola xinjiangensis</name>
    <dbReference type="NCBI Taxonomy" id="485602"/>
    <lineage>
        <taxon>Bacteria</taxon>
        <taxon>Bacillati</taxon>
        <taxon>Actinomycetota</taxon>
        <taxon>Actinomycetes</taxon>
        <taxon>Pseudonocardiales</taxon>
        <taxon>Pseudonocardiaceae</taxon>
    </lineage>
</organism>
<dbReference type="Gene3D" id="2.130.10.10">
    <property type="entry name" value="YVTN repeat-like/Quinoprotein amine dehydrogenase"/>
    <property type="match status" value="2"/>
</dbReference>
<dbReference type="InterPro" id="IPR011047">
    <property type="entry name" value="Quinoprotein_ADH-like_sf"/>
</dbReference>
<dbReference type="Proteomes" id="UP000185696">
    <property type="component" value="Unassembled WGS sequence"/>
</dbReference>
<dbReference type="SUPFAM" id="SSF50998">
    <property type="entry name" value="Quinoprotein alcohol dehydrogenase-like"/>
    <property type="match status" value="1"/>
</dbReference>
<keyword evidence="3" id="KW-0812">Transmembrane</keyword>
<feature type="transmembrane region" description="Helical" evidence="3">
    <location>
        <begin position="588"/>
        <end position="606"/>
    </location>
</feature>
<keyword evidence="1" id="KW-0853">WD repeat</keyword>
<dbReference type="Pfam" id="PF07693">
    <property type="entry name" value="KAP_NTPase"/>
    <property type="match status" value="2"/>
</dbReference>
<dbReference type="PROSITE" id="PS50082">
    <property type="entry name" value="WD_REPEATS_2"/>
    <property type="match status" value="1"/>
</dbReference>
<evidence type="ECO:0000256" key="3">
    <source>
        <dbReference type="SAM" id="Phobius"/>
    </source>
</evidence>
<keyword evidence="6" id="KW-1185">Reference proteome</keyword>
<dbReference type="AlphaFoldDB" id="A0A7Z0WP40"/>
<comment type="caution">
    <text evidence="5">The sequence shown here is derived from an EMBL/GenBank/DDBJ whole genome shotgun (WGS) entry which is preliminary data.</text>
</comment>
<keyword evidence="2" id="KW-0175">Coiled coil</keyword>
<name>A0A7Z0WP40_9PSEU</name>
<dbReference type="InterPro" id="IPR001680">
    <property type="entry name" value="WD40_rpt"/>
</dbReference>
<dbReference type="InterPro" id="IPR015943">
    <property type="entry name" value="WD40/YVTN_repeat-like_dom_sf"/>
</dbReference>
<proteinExistence type="predicted"/>
<dbReference type="InterPro" id="IPR052754">
    <property type="entry name" value="NTPase_KAP_P-loop"/>
</dbReference>
<feature type="coiled-coil region" evidence="2">
    <location>
        <begin position="537"/>
        <end position="564"/>
    </location>
</feature>
<dbReference type="OrthoDB" id="88903at2"/>
<feature type="domain" description="KAP NTPase" evidence="4">
    <location>
        <begin position="721"/>
        <end position="888"/>
    </location>
</feature>
<evidence type="ECO:0000313" key="5">
    <source>
        <dbReference type="EMBL" id="OLF11495.1"/>
    </source>
</evidence>
<dbReference type="InterPro" id="IPR011646">
    <property type="entry name" value="KAP_P-loop"/>
</dbReference>
<dbReference type="PANTHER" id="PTHR22674:SF6">
    <property type="entry name" value="NTPASE KAP FAMILY P-LOOP DOMAIN-CONTAINING PROTEIN 1"/>
    <property type="match status" value="1"/>
</dbReference>
<dbReference type="SMART" id="SM00320">
    <property type="entry name" value="WD40"/>
    <property type="match status" value="4"/>
</dbReference>
<feature type="domain" description="KAP NTPase" evidence="4">
    <location>
        <begin position="444"/>
        <end position="525"/>
    </location>
</feature>
<evidence type="ECO:0000256" key="2">
    <source>
        <dbReference type="SAM" id="Coils"/>
    </source>
</evidence>
<protein>
    <recommendedName>
        <fullName evidence="4">KAP NTPase domain-containing protein</fullName>
    </recommendedName>
</protein>
<gene>
    <name evidence="5" type="ORF">BLA60_11025</name>
</gene>
<feature type="transmembrane region" description="Helical" evidence="3">
    <location>
        <begin position="612"/>
        <end position="633"/>
    </location>
</feature>
<feature type="repeat" description="WD" evidence="1">
    <location>
        <begin position="252"/>
        <end position="283"/>
    </location>
</feature>
<accession>A0A7Z0WP40</accession>
<keyword evidence="3" id="KW-0472">Membrane</keyword>
<reference evidence="5 6" key="1">
    <citation type="submission" date="2016-12" db="EMBL/GenBank/DDBJ databases">
        <title>The draft genome sequence of Actinophytocola xinjiangensis.</title>
        <authorList>
            <person name="Wang W."/>
            <person name="Yuan L."/>
        </authorList>
    </citation>
    <scope>NUCLEOTIDE SEQUENCE [LARGE SCALE GENOMIC DNA]</scope>
    <source>
        <strain evidence="5 6">CGMCC 4.4663</strain>
    </source>
</reference>